<keyword evidence="7" id="KW-1185">Reference proteome</keyword>
<evidence type="ECO:0000256" key="2">
    <source>
        <dbReference type="PROSITE-ProRule" id="PRU00169"/>
    </source>
</evidence>
<dbReference type="PROSITE" id="PS50110">
    <property type="entry name" value="RESPONSE_REGULATORY"/>
    <property type="match status" value="1"/>
</dbReference>
<organism evidence="6 7">
    <name type="scientific">Methanolobus mangrovi</name>
    <dbReference type="NCBI Taxonomy" id="3072977"/>
    <lineage>
        <taxon>Archaea</taxon>
        <taxon>Methanobacteriati</taxon>
        <taxon>Methanobacteriota</taxon>
        <taxon>Stenosarchaea group</taxon>
        <taxon>Methanomicrobia</taxon>
        <taxon>Methanosarcinales</taxon>
        <taxon>Methanosarcinaceae</taxon>
        <taxon>Methanolobus</taxon>
    </lineage>
</organism>
<dbReference type="InterPro" id="IPR000014">
    <property type="entry name" value="PAS"/>
</dbReference>
<dbReference type="PANTHER" id="PTHR43547">
    <property type="entry name" value="TWO-COMPONENT HISTIDINE KINASE"/>
    <property type="match status" value="1"/>
</dbReference>
<dbReference type="KEGG" id="mmav:RE476_00690"/>
<evidence type="ECO:0000259" key="3">
    <source>
        <dbReference type="PROSITE" id="PS50110"/>
    </source>
</evidence>
<dbReference type="PROSITE" id="PS50112">
    <property type="entry name" value="PAS"/>
    <property type="match status" value="2"/>
</dbReference>
<dbReference type="Pfam" id="PF05763">
    <property type="entry name" value="DUF835"/>
    <property type="match status" value="1"/>
</dbReference>
<protein>
    <submittedName>
        <fullName evidence="6">DUF835 domain-containing protein</fullName>
    </submittedName>
</protein>
<feature type="domain" description="PAS" evidence="4">
    <location>
        <begin position="135"/>
        <end position="206"/>
    </location>
</feature>
<dbReference type="GO" id="GO:0000155">
    <property type="term" value="F:phosphorelay sensor kinase activity"/>
    <property type="evidence" value="ECO:0007669"/>
    <property type="project" value="TreeGrafter"/>
</dbReference>
<dbReference type="AlphaFoldDB" id="A0AA51YJ98"/>
<dbReference type="NCBIfam" id="TIGR00229">
    <property type="entry name" value="sensory_box"/>
    <property type="match status" value="2"/>
</dbReference>
<keyword evidence="1 2" id="KW-0597">Phosphoprotein</keyword>
<dbReference type="CDD" id="cd17538">
    <property type="entry name" value="REC_D1_PleD-like"/>
    <property type="match status" value="1"/>
</dbReference>
<dbReference type="SMART" id="SM00091">
    <property type="entry name" value="PAS"/>
    <property type="match status" value="2"/>
</dbReference>
<dbReference type="InterPro" id="IPR001789">
    <property type="entry name" value="Sig_transdc_resp-reg_receiver"/>
</dbReference>
<gene>
    <name evidence="6" type="ORF">RE476_00690</name>
</gene>
<dbReference type="Pfam" id="PF00989">
    <property type="entry name" value="PAS"/>
    <property type="match status" value="1"/>
</dbReference>
<dbReference type="Pfam" id="PF08448">
    <property type="entry name" value="PAS_4"/>
    <property type="match status" value="1"/>
</dbReference>
<evidence type="ECO:0000259" key="4">
    <source>
        <dbReference type="PROSITE" id="PS50112"/>
    </source>
</evidence>
<evidence type="ECO:0000256" key="1">
    <source>
        <dbReference type="ARBA" id="ARBA00022553"/>
    </source>
</evidence>
<dbReference type="Gene3D" id="3.40.50.2300">
    <property type="match status" value="1"/>
</dbReference>
<dbReference type="InterPro" id="IPR008553">
    <property type="entry name" value="DUF835"/>
</dbReference>
<feature type="domain" description="Response regulatory" evidence="3">
    <location>
        <begin position="8"/>
        <end position="123"/>
    </location>
</feature>
<feature type="domain" description="PAS" evidence="4">
    <location>
        <begin position="264"/>
        <end position="328"/>
    </location>
</feature>
<dbReference type="SUPFAM" id="SSF52172">
    <property type="entry name" value="CheY-like"/>
    <property type="match status" value="1"/>
</dbReference>
<evidence type="ECO:0000313" key="6">
    <source>
        <dbReference type="EMBL" id="WMW22368.1"/>
    </source>
</evidence>
<reference evidence="6" key="1">
    <citation type="submission" date="2023-08" db="EMBL/GenBank/DDBJ databases">
        <title>Methanolobus mangrovi sp. nov. and Methanolobus sediminis sp. nov, two novel methylotrophic methanogens isolated from mangrove sediments in China.</title>
        <authorList>
            <person name="Zhou J."/>
        </authorList>
    </citation>
    <scope>NUCLEOTIDE SEQUENCE</scope>
    <source>
        <strain evidence="6">FTZ2</strain>
    </source>
</reference>
<dbReference type="InterPro" id="IPR013767">
    <property type="entry name" value="PAS_fold"/>
</dbReference>
<dbReference type="InterPro" id="IPR035965">
    <property type="entry name" value="PAS-like_dom_sf"/>
</dbReference>
<dbReference type="InterPro" id="IPR000700">
    <property type="entry name" value="PAS-assoc_C"/>
</dbReference>
<evidence type="ECO:0000259" key="5">
    <source>
        <dbReference type="PROSITE" id="PS50113"/>
    </source>
</evidence>
<dbReference type="InterPro" id="IPR013656">
    <property type="entry name" value="PAS_4"/>
</dbReference>
<dbReference type="CDD" id="cd00130">
    <property type="entry name" value="PAS"/>
    <property type="match status" value="2"/>
</dbReference>
<feature type="domain" description="PAC" evidence="5">
    <location>
        <begin position="211"/>
        <end position="263"/>
    </location>
</feature>
<dbReference type="RefSeq" id="WP_309308236.1">
    <property type="nucleotide sequence ID" value="NZ_CP133594.1"/>
</dbReference>
<dbReference type="Proteomes" id="UP001183006">
    <property type="component" value="Chromosome"/>
</dbReference>
<feature type="modified residue" description="4-aspartylphosphate" evidence="2">
    <location>
        <position position="56"/>
    </location>
</feature>
<name>A0AA51YJ98_9EURY</name>
<dbReference type="GeneID" id="84228613"/>
<dbReference type="SUPFAM" id="SSF55785">
    <property type="entry name" value="PYP-like sensor domain (PAS domain)"/>
    <property type="match status" value="2"/>
</dbReference>
<accession>A0AA51YJ98</accession>
<dbReference type="Pfam" id="PF00072">
    <property type="entry name" value="Response_reg"/>
    <property type="match status" value="1"/>
</dbReference>
<dbReference type="PROSITE" id="PS50113">
    <property type="entry name" value="PAC"/>
    <property type="match status" value="1"/>
</dbReference>
<dbReference type="PANTHER" id="PTHR43547:SF2">
    <property type="entry name" value="HYBRID SIGNAL TRANSDUCTION HISTIDINE KINASE C"/>
    <property type="match status" value="1"/>
</dbReference>
<dbReference type="InterPro" id="IPR011006">
    <property type="entry name" value="CheY-like_superfamily"/>
</dbReference>
<dbReference type="GO" id="GO:0006355">
    <property type="term" value="P:regulation of DNA-templated transcription"/>
    <property type="evidence" value="ECO:0007669"/>
    <property type="project" value="InterPro"/>
</dbReference>
<dbReference type="SMART" id="SM00448">
    <property type="entry name" value="REC"/>
    <property type="match status" value="1"/>
</dbReference>
<evidence type="ECO:0000313" key="7">
    <source>
        <dbReference type="Proteomes" id="UP001183006"/>
    </source>
</evidence>
<dbReference type="Gene3D" id="3.30.450.20">
    <property type="entry name" value="PAS domain"/>
    <property type="match status" value="2"/>
</dbReference>
<proteinExistence type="predicted"/>
<sequence>MDEQKKGKVLIVDDESMNIRLLEAYLMHEYDLISASGGIEALEKVEAHNPDIILLDVMMPDITGYEVCKTLKGSEKTRFIPIIMVTALSSLEDRIKGIEAGADDFLTKPLDRIEIKTRVGSLLRIKKLHDELIAERDQAQNYLDLAGVMLLVLDEKGIVRLINRKGSEILGYSEDEIIGNDWFDSYVPDIFREDAKEGFNNLLSRGSTENGNFEIPFLNSKQQKRIMSWNNIAIKDSEGNINGLLVSGEDITERLEAESKIRRANEYLDNLLKASPIAILSLDGKRKIVTANKNAADLLGYDVGELIARPIRNFADETDLLEFADKKDFGMDFFTKHGEKVLMNVSTSLLTDDGGKQGLIVALQDRSRLRGIFITPLTEDVEEDTNNNIVELESGYIYLSECEGPEQSYQAFSELVKGGKPGLCITRQNPDKIRNMYGITKTPIVWLTKNKINGQQSIDSTELFKIYPTIADFVNKVDDGVILMDGLEYLILDNDFLSVVKLIEQTNDTIMASSSRMVLQVDPNVLEKKEFHLLKRWMRSVSGDSIS</sequence>
<dbReference type="EMBL" id="CP133594">
    <property type="protein sequence ID" value="WMW22368.1"/>
    <property type="molecule type" value="Genomic_DNA"/>
</dbReference>